<dbReference type="Proteomes" id="UP000326939">
    <property type="component" value="Chromosome 1"/>
</dbReference>
<sequence>MLVLLPEQDLWGLVTAQANAHEHKFAVVLQFVHRTMIPEPGSAWLDEFSGDPSTQALGKIRNPNFEPGFGTLSQMISPPLSFHVSTPPRAKAKRRIGANEARLFPGLMTDASDLGSEGASAKGPSAAGVAAIGPSIAGGDRVGESAAGPSAVAGEGPSTGEVDMAGGVADGALAAGGFTIDGAGALVGGGFAVDGAGALLGGGFEEDGGFFGLDAGVGEVFGEPTVTGELRNIIVIKYHMPTQHILDLIVWFPRERRHVPIFHHQDRDRLAAVDLTGKLGFCQIAAEGFEIRVLAEDLGDVKSSCSVEEQQQGETESKNRRESERHVLKIDHQMMSSHLRRRDFCMVESDGGASLSICRALCLVYHSWQARILFFPEKRLT</sequence>
<evidence type="ECO:0000313" key="1">
    <source>
        <dbReference type="EMBL" id="KAB5573065.1"/>
    </source>
</evidence>
<comment type="caution">
    <text evidence="1">The sequence shown here is derived from an EMBL/GenBank/DDBJ whole genome shotgun (WGS) entry which is preliminary data.</text>
</comment>
<protein>
    <submittedName>
        <fullName evidence="1">Uncharacterized protein</fullName>
    </submittedName>
</protein>
<proteinExistence type="predicted"/>
<dbReference type="EMBL" id="VDCV01000001">
    <property type="protein sequence ID" value="KAB5573065.1"/>
    <property type="molecule type" value="Genomic_DNA"/>
</dbReference>
<name>A0A5N5P0E6_9ROSI</name>
<organism evidence="1 2">
    <name type="scientific">Salix brachista</name>
    <dbReference type="NCBI Taxonomy" id="2182728"/>
    <lineage>
        <taxon>Eukaryota</taxon>
        <taxon>Viridiplantae</taxon>
        <taxon>Streptophyta</taxon>
        <taxon>Embryophyta</taxon>
        <taxon>Tracheophyta</taxon>
        <taxon>Spermatophyta</taxon>
        <taxon>Magnoliopsida</taxon>
        <taxon>eudicotyledons</taxon>
        <taxon>Gunneridae</taxon>
        <taxon>Pentapetalae</taxon>
        <taxon>rosids</taxon>
        <taxon>fabids</taxon>
        <taxon>Malpighiales</taxon>
        <taxon>Salicaceae</taxon>
        <taxon>Saliceae</taxon>
        <taxon>Salix</taxon>
    </lineage>
</organism>
<dbReference type="AlphaFoldDB" id="A0A5N5P0E6"/>
<accession>A0A5N5P0E6</accession>
<keyword evidence="2" id="KW-1185">Reference proteome</keyword>
<evidence type="ECO:0000313" key="2">
    <source>
        <dbReference type="Proteomes" id="UP000326939"/>
    </source>
</evidence>
<reference evidence="2" key="1">
    <citation type="journal article" date="2019" name="Gigascience">
        <title>De novo genome assembly of the endangered Acer yangbiense, a plant species with extremely small populations endemic to Yunnan Province, China.</title>
        <authorList>
            <person name="Yang J."/>
            <person name="Wariss H.M."/>
            <person name="Tao L."/>
            <person name="Zhang R."/>
            <person name="Yun Q."/>
            <person name="Hollingsworth P."/>
            <person name="Dao Z."/>
            <person name="Luo G."/>
            <person name="Guo H."/>
            <person name="Ma Y."/>
            <person name="Sun W."/>
        </authorList>
    </citation>
    <scope>NUCLEOTIDE SEQUENCE [LARGE SCALE GENOMIC DNA]</scope>
    <source>
        <strain evidence="2">cv. br00</strain>
    </source>
</reference>
<gene>
    <name evidence="1" type="ORF">DKX38_000259</name>
</gene>